<organism evidence="2">
    <name type="scientific">Graphocephala atropunctata</name>
    <dbReference type="NCBI Taxonomy" id="36148"/>
    <lineage>
        <taxon>Eukaryota</taxon>
        <taxon>Metazoa</taxon>
        <taxon>Ecdysozoa</taxon>
        <taxon>Arthropoda</taxon>
        <taxon>Hexapoda</taxon>
        <taxon>Insecta</taxon>
        <taxon>Pterygota</taxon>
        <taxon>Neoptera</taxon>
        <taxon>Paraneoptera</taxon>
        <taxon>Hemiptera</taxon>
        <taxon>Auchenorrhyncha</taxon>
        <taxon>Membracoidea</taxon>
        <taxon>Cicadellidae</taxon>
        <taxon>Cicadellinae</taxon>
        <taxon>Cicadellini</taxon>
        <taxon>Graphocephala</taxon>
    </lineage>
</organism>
<accession>A0A1B6K8Z4</accession>
<dbReference type="PANTHER" id="PTHR47163:SF2">
    <property type="entry name" value="SI:DKEY-17M8.2"/>
    <property type="match status" value="1"/>
</dbReference>
<dbReference type="EMBL" id="GEBQ01005150">
    <property type="protein sequence ID" value="JAT34827.1"/>
    <property type="molecule type" value="Transcribed_RNA"/>
</dbReference>
<dbReference type="InterPro" id="IPR053164">
    <property type="entry name" value="IS1016-like_transposase"/>
</dbReference>
<reference evidence="2" key="1">
    <citation type="submission" date="2015-11" db="EMBL/GenBank/DDBJ databases">
        <title>De novo transcriptome assembly of four potential Pierce s Disease insect vectors from Arizona vineyards.</title>
        <authorList>
            <person name="Tassone E.E."/>
        </authorList>
    </citation>
    <scope>NUCLEOTIDE SEQUENCE</scope>
</reference>
<evidence type="ECO:0000259" key="1">
    <source>
        <dbReference type="SMART" id="SM01126"/>
    </source>
</evidence>
<proteinExistence type="predicted"/>
<evidence type="ECO:0000313" key="2">
    <source>
        <dbReference type="EMBL" id="JAT07912.1"/>
    </source>
</evidence>
<gene>
    <name evidence="2" type="ORF">g.20592</name>
    <name evidence="3" type="ORF">g.20594</name>
</gene>
<sequence>MGEPVTFRSLLDLERLPTLDYIEGLQNIGLLAKSSKCSKCGCGMYLGEKSEVSDGFVWRCNKTGCKTAKSLRKGTFFSQSNMPLSKILLLAYMWCRKFSHDHVQHELGVSSETIVNWYNYFRKVTISIMELKSEPIGGQDMIVQIEESMFSKSKSKSGAKRSRQWILAGVELNGTKCFFVKNDNQDAETLVPLLKKYVLPGSRIYSDNWKADECLGEKGYEDMITNHSVKFVQGDANTYKTEGLCKSVKKSFPQCYGKKEMLDSYMAEFMWRRFRSSAICLFTQFLEDAATVYKASQ</sequence>
<dbReference type="AlphaFoldDB" id="A0A1B6K8Z4"/>
<name>A0A1B6K8Z4_9HEMI</name>
<dbReference type="EMBL" id="GEBQ01032065">
    <property type="protein sequence ID" value="JAT07912.1"/>
    <property type="molecule type" value="Transcribed_RNA"/>
</dbReference>
<dbReference type="SMART" id="SM01126">
    <property type="entry name" value="DDE_Tnp_IS1595"/>
    <property type="match status" value="1"/>
</dbReference>
<dbReference type="Pfam" id="PF12762">
    <property type="entry name" value="DDE_Tnp_IS1595"/>
    <property type="match status" value="1"/>
</dbReference>
<dbReference type="PANTHER" id="PTHR47163">
    <property type="entry name" value="DDE_TNP_IS1595 DOMAIN-CONTAINING PROTEIN"/>
    <property type="match status" value="1"/>
</dbReference>
<protein>
    <recommendedName>
        <fullName evidence="1">ISXO2-like transposase domain-containing protein</fullName>
    </recommendedName>
</protein>
<evidence type="ECO:0000313" key="3">
    <source>
        <dbReference type="EMBL" id="JAT34827.1"/>
    </source>
</evidence>
<feature type="domain" description="ISXO2-like transposase" evidence="1">
    <location>
        <begin position="135"/>
        <end position="275"/>
    </location>
</feature>
<dbReference type="InterPro" id="IPR024445">
    <property type="entry name" value="Tnp_ISXO2-like"/>
</dbReference>